<name>A0AAN7UK15_9PEZI</name>
<reference evidence="3 4" key="1">
    <citation type="submission" date="2023-10" db="EMBL/GenBank/DDBJ databases">
        <title>Draft genome sequence of Xylaria bambusicola isolate GMP-LS, the root and basal stem rot pathogen of sugarcane in Indonesia.</title>
        <authorList>
            <person name="Selvaraj P."/>
            <person name="Muralishankar V."/>
            <person name="Muruganantham S."/>
            <person name="Sp S."/>
            <person name="Haryani S."/>
            <person name="Lau K.J.X."/>
            <person name="Naqvi N.I."/>
        </authorList>
    </citation>
    <scope>NUCLEOTIDE SEQUENCE [LARGE SCALE GENOMIC DNA]</scope>
    <source>
        <strain evidence="3">GMP-LS</strain>
    </source>
</reference>
<dbReference type="InterPro" id="IPR017795">
    <property type="entry name" value="ABBA_NscD-like"/>
</dbReference>
<dbReference type="GO" id="GO:0004659">
    <property type="term" value="F:prenyltransferase activity"/>
    <property type="evidence" value="ECO:0007669"/>
    <property type="project" value="TreeGrafter"/>
</dbReference>
<organism evidence="3 4">
    <name type="scientific">Xylaria bambusicola</name>
    <dbReference type="NCBI Taxonomy" id="326684"/>
    <lineage>
        <taxon>Eukaryota</taxon>
        <taxon>Fungi</taxon>
        <taxon>Dikarya</taxon>
        <taxon>Ascomycota</taxon>
        <taxon>Pezizomycotina</taxon>
        <taxon>Sordariomycetes</taxon>
        <taxon>Xylariomycetidae</taxon>
        <taxon>Xylariales</taxon>
        <taxon>Xylariaceae</taxon>
        <taxon>Xylaria</taxon>
    </lineage>
</organism>
<evidence type="ECO:0000313" key="3">
    <source>
        <dbReference type="EMBL" id="KAK5633970.1"/>
    </source>
</evidence>
<evidence type="ECO:0000256" key="2">
    <source>
        <dbReference type="ARBA" id="ARBA00022679"/>
    </source>
</evidence>
<dbReference type="EMBL" id="JAWHQM010000037">
    <property type="protein sequence ID" value="KAK5633970.1"/>
    <property type="molecule type" value="Genomic_DNA"/>
</dbReference>
<dbReference type="Pfam" id="PF11991">
    <property type="entry name" value="Trp_DMAT"/>
    <property type="match status" value="1"/>
</dbReference>
<dbReference type="Proteomes" id="UP001305414">
    <property type="component" value="Unassembled WGS sequence"/>
</dbReference>
<gene>
    <name evidence="3" type="ORF">RRF57_009684</name>
</gene>
<evidence type="ECO:0000313" key="4">
    <source>
        <dbReference type="Proteomes" id="UP001305414"/>
    </source>
</evidence>
<proteinExistence type="inferred from homology"/>
<comment type="caution">
    <text evidence="3">The sequence shown here is derived from an EMBL/GenBank/DDBJ whole genome shotgun (WGS) entry which is preliminary data.</text>
</comment>
<dbReference type="PANTHER" id="PTHR40627">
    <property type="entry name" value="INDOLE PRENYLTRANSFERASE TDIB-RELATED"/>
    <property type="match status" value="1"/>
</dbReference>
<protein>
    <submittedName>
        <fullName evidence="3">Uncharacterized protein</fullName>
    </submittedName>
</protein>
<evidence type="ECO:0000256" key="1">
    <source>
        <dbReference type="ARBA" id="ARBA00010209"/>
    </source>
</evidence>
<dbReference type="PANTHER" id="PTHR40627:SF4">
    <property type="entry name" value="PRENYLTRANSFERASE ASQH1-RELATED"/>
    <property type="match status" value="1"/>
</dbReference>
<sequence length="78" mass="8965">MSIQPKLNGYSNGTSAKASPVSTAVWNKLKQYLPSRDPDTDFWWKYSGLHLALMLEEAEYPPEKQMAALLFFYYWGVS</sequence>
<comment type="similarity">
    <text evidence="1">Belongs to the tryptophan dimethylallyltransferase family.</text>
</comment>
<dbReference type="AlphaFoldDB" id="A0AAN7UK15"/>
<keyword evidence="4" id="KW-1185">Reference proteome</keyword>
<accession>A0AAN7UK15</accession>
<dbReference type="GO" id="GO:0009820">
    <property type="term" value="P:alkaloid metabolic process"/>
    <property type="evidence" value="ECO:0007669"/>
    <property type="project" value="InterPro"/>
</dbReference>
<keyword evidence="2" id="KW-0808">Transferase</keyword>